<dbReference type="InterPro" id="IPR023430">
    <property type="entry name" value="Pept_HybD-like_dom_sf"/>
</dbReference>
<keyword evidence="1" id="KW-0645">Protease</keyword>
<dbReference type="Proteomes" id="UP000678374">
    <property type="component" value="Unassembled WGS sequence"/>
</dbReference>
<dbReference type="GO" id="GO:0004175">
    <property type="term" value="F:endopeptidase activity"/>
    <property type="evidence" value="ECO:0007669"/>
    <property type="project" value="TreeGrafter"/>
</dbReference>
<dbReference type="AlphaFoldDB" id="A0A940YCP1"/>
<proteinExistence type="predicted"/>
<organism evidence="1 2">
    <name type="scientific">Ideonella aquatica</name>
    <dbReference type="NCBI Taxonomy" id="2824119"/>
    <lineage>
        <taxon>Bacteria</taxon>
        <taxon>Pseudomonadati</taxon>
        <taxon>Pseudomonadota</taxon>
        <taxon>Betaproteobacteria</taxon>
        <taxon>Burkholderiales</taxon>
        <taxon>Sphaerotilaceae</taxon>
        <taxon>Ideonella</taxon>
    </lineage>
</organism>
<comment type="caution">
    <text evidence="1">The sequence shown here is derived from an EMBL/GenBank/DDBJ whole genome shotgun (WGS) entry which is preliminary data.</text>
</comment>
<dbReference type="NCBIfam" id="TIGR00072">
    <property type="entry name" value="hydrog_prot"/>
    <property type="match status" value="1"/>
</dbReference>
<protein>
    <submittedName>
        <fullName evidence="1">Hydrogenase maturation protease</fullName>
    </submittedName>
</protein>
<name>A0A940YCP1_9BURK</name>
<dbReference type="RefSeq" id="WP_210800177.1">
    <property type="nucleotide sequence ID" value="NZ_JAGQDE010000002.1"/>
</dbReference>
<dbReference type="PANTHER" id="PTHR30302:SF5">
    <property type="entry name" value="SLR1876 PROTEIN"/>
    <property type="match status" value="1"/>
</dbReference>
<accession>A0A940YCP1</accession>
<evidence type="ECO:0000313" key="2">
    <source>
        <dbReference type="Proteomes" id="UP000678374"/>
    </source>
</evidence>
<dbReference type="PANTHER" id="PTHR30302">
    <property type="entry name" value="HYDROGENASE 1 MATURATION PROTEASE"/>
    <property type="match status" value="1"/>
</dbReference>
<dbReference type="InterPro" id="IPR000671">
    <property type="entry name" value="Peptidase_A31"/>
</dbReference>
<dbReference type="SUPFAM" id="SSF53163">
    <property type="entry name" value="HybD-like"/>
    <property type="match status" value="1"/>
</dbReference>
<gene>
    <name evidence="1" type="ORF">KAK06_02250</name>
</gene>
<reference evidence="1" key="1">
    <citation type="submission" date="2021-04" db="EMBL/GenBank/DDBJ databases">
        <title>The genome sequence of Ideonella sp. 4Y11.</title>
        <authorList>
            <person name="Liu Y."/>
        </authorList>
    </citation>
    <scope>NUCLEOTIDE SEQUENCE</scope>
    <source>
        <strain evidence="1">4Y11</strain>
    </source>
</reference>
<keyword evidence="2" id="KW-1185">Reference proteome</keyword>
<evidence type="ECO:0000313" key="1">
    <source>
        <dbReference type="EMBL" id="MBQ0957768.1"/>
    </source>
</evidence>
<dbReference type="GO" id="GO:0008047">
    <property type="term" value="F:enzyme activator activity"/>
    <property type="evidence" value="ECO:0007669"/>
    <property type="project" value="InterPro"/>
</dbReference>
<dbReference type="Gene3D" id="3.40.50.1450">
    <property type="entry name" value="HybD-like"/>
    <property type="match status" value="1"/>
</dbReference>
<dbReference type="EMBL" id="JAGQDE010000002">
    <property type="protein sequence ID" value="MBQ0957768.1"/>
    <property type="molecule type" value="Genomic_DNA"/>
</dbReference>
<sequence length="148" mass="15266">MRPPLLIGIGNPARGDDGLGPALVEALQAEPGLEAIAVFQLQVEDALLLADRPAVLFVDAARPGHAGDGVLLRPISAQPDRAPISHALRPEALLAVARDVLGQAPPPSALLAVQGEQFGLGEGLGETTRGRLPQALALARHWLAKAVA</sequence>
<dbReference type="GO" id="GO:0016485">
    <property type="term" value="P:protein processing"/>
    <property type="evidence" value="ECO:0007669"/>
    <property type="project" value="TreeGrafter"/>
</dbReference>
<keyword evidence="1" id="KW-0378">Hydrolase</keyword>